<name>A0A6L2P9W7_TANCI</name>
<evidence type="ECO:0000259" key="1">
    <source>
        <dbReference type="PROSITE" id="PS50994"/>
    </source>
</evidence>
<dbReference type="PROSITE" id="PS50994">
    <property type="entry name" value="INTEGRASE"/>
    <property type="match status" value="1"/>
</dbReference>
<accession>A0A6L2P9W7</accession>
<comment type="caution">
    <text evidence="2">The sequence shown here is derived from an EMBL/GenBank/DDBJ whole genome shotgun (WGS) entry which is preliminary data.</text>
</comment>
<dbReference type="GO" id="GO:0015074">
    <property type="term" value="P:DNA integration"/>
    <property type="evidence" value="ECO:0007669"/>
    <property type="project" value="InterPro"/>
</dbReference>
<feature type="domain" description="Integrase catalytic" evidence="1">
    <location>
        <begin position="362"/>
        <end position="430"/>
    </location>
</feature>
<dbReference type="EMBL" id="BKCJ010010876">
    <property type="protein sequence ID" value="GEU93534.1"/>
    <property type="molecule type" value="Genomic_DNA"/>
</dbReference>
<protein>
    <submittedName>
        <fullName evidence="2">Putative ribonuclease H-like domain-containing protein</fullName>
    </submittedName>
</protein>
<dbReference type="InterPro" id="IPR001584">
    <property type="entry name" value="Integrase_cat-core"/>
</dbReference>
<evidence type="ECO:0000313" key="2">
    <source>
        <dbReference type="EMBL" id="GEU93534.1"/>
    </source>
</evidence>
<gene>
    <name evidence="2" type="ORF">Tci_065512</name>
</gene>
<dbReference type="InterPro" id="IPR039537">
    <property type="entry name" value="Retrotran_Ty1/copia-like"/>
</dbReference>
<reference evidence="2" key="1">
    <citation type="journal article" date="2019" name="Sci. Rep.">
        <title>Draft genome of Tanacetum cinerariifolium, the natural source of mosquito coil.</title>
        <authorList>
            <person name="Yamashiro T."/>
            <person name="Shiraishi A."/>
            <person name="Satake H."/>
            <person name="Nakayama K."/>
        </authorList>
    </citation>
    <scope>NUCLEOTIDE SEQUENCE</scope>
</reference>
<sequence length="455" mass="51935">NRRWRYNLTPVKSKFKTPMLDHQDKYMMKAQTVPRTAQQNDIVERQNRTLVEAARTMLIFYKAPMFLWAEAVATACYTQNRSLIHTRHNKTLYELVHNKKPDLTFFRVCGALCYPINDSEDLRKLQPTTDIGIFIGYAPSRKGPAPMFMMPGQISSGLVPNPVPATPYVPPTDKDLEILFQPMFDEYLEPPRIERPVSPAQAIQAPVNSAGTPHLPPLIKMHLLQVFHHHLRLYNLVINALQLNLLLWKTIPLLPLTIIPSLMYLLQNLVLAHHHSGMLVQRNQPTSLKPFIISVNGAKITHSIMSLATLLDRLLKTYDGGSLTAHEFRKKFIGTVRFKNDHFGAIMGYGDYVIGDSVISRTVPRTPQQNSVVERRNRTLVEAARTMLIFSKAPMFLWAKAVATACYTQNRSLIHTRHHKTPYELVHNKKPDLTFFRVFGALCYPTNNSKDLGKL</sequence>
<dbReference type="Gene3D" id="3.30.420.10">
    <property type="entry name" value="Ribonuclease H-like superfamily/Ribonuclease H"/>
    <property type="match status" value="2"/>
</dbReference>
<feature type="non-terminal residue" evidence="2">
    <location>
        <position position="1"/>
    </location>
</feature>
<dbReference type="PANTHER" id="PTHR42648">
    <property type="entry name" value="TRANSPOSASE, PUTATIVE-RELATED"/>
    <property type="match status" value="1"/>
</dbReference>
<dbReference type="InterPro" id="IPR036397">
    <property type="entry name" value="RNaseH_sf"/>
</dbReference>
<proteinExistence type="predicted"/>
<dbReference type="PANTHER" id="PTHR42648:SF18">
    <property type="entry name" value="RETROTRANSPOSON, UNCLASSIFIED-LIKE PROTEIN"/>
    <property type="match status" value="1"/>
</dbReference>
<organism evidence="2">
    <name type="scientific">Tanacetum cinerariifolium</name>
    <name type="common">Dalmatian daisy</name>
    <name type="synonym">Chrysanthemum cinerariifolium</name>
    <dbReference type="NCBI Taxonomy" id="118510"/>
    <lineage>
        <taxon>Eukaryota</taxon>
        <taxon>Viridiplantae</taxon>
        <taxon>Streptophyta</taxon>
        <taxon>Embryophyta</taxon>
        <taxon>Tracheophyta</taxon>
        <taxon>Spermatophyta</taxon>
        <taxon>Magnoliopsida</taxon>
        <taxon>eudicotyledons</taxon>
        <taxon>Gunneridae</taxon>
        <taxon>Pentapetalae</taxon>
        <taxon>asterids</taxon>
        <taxon>campanulids</taxon>
        <taxon>Asterales</taxon>
        <taxon>Asteraceae</taxon>
        <taxon>Asteroideae</taxon>
        <taxon>Anthemideae</taxon>
        <taxon>Anthemidinae</taxon>
        <taxon>Tanacetum</taxon>
    </lineage>
</organism>
<dbReference type="AlphaFoldDB" id="A0A6L2P9W7"/>
<dbReference type="InterPro" id="IPR012337">
    <property type="entry name" value="RNaseH-like_sf"/>
</dbReference>
<dbReference type="GO" id="GO:0003676">
    <property type="term" value="F:nucleic acid binding"/>
    <property type="evidence" value="ECO:0007669"/>
    <property type="project" value="InterPro"/>
</dbReference>
<dbReference type="SUPFAM" id="SSF53098">
    <property type="entry name" value="Ribonuclease H-like"/>
    <property type="match status" value="2"/>
</dbReference>